<feature type="binding site" evidence="5">
    <location>
        <position position="427"/>
    </location>
    <ligand>
        <name>Mg(2+)</name>
        <dbReference type="ChEBI" id="CHEBI:18420"/>
        <note>catalytic</note>
    </ligand>
</feature>
<keyword evidence="3" id="KW-0378">Hydrolase</keyword>
<dbReference type="GO" id="GO:0003676">
    <property type="term" value="F:nucleic acid binding"/>
    <property type="evidence" value="ECO:0007669"/>
    <property type="project" value="InterPro"/>
</dbReference>
<dbReference type="Gene3D" id="3.40.570.10">
    <property type="entry name" value="Extracellular Endonuclease, subunit A"/>
    <property type="match status" value="1"/>
</dbReference>
<keyword evidence="3" id="KW-0255">Endonuclease</keyword>
<feature type="region of interest" description="Disordered" evidence="6">
    <location>
        <begin position="664"/>
        <end position="689"/>
    </location>
</feature>
<evidence type="ECO:0000313" key="11">
    <source>
        <dbReference type="Proteomes" id="UP000605970"/>
    </source>
</evidence>
<dbReference type="SUPFAM" id="SSF54060">
    <property type="entry name" value="His-Me finger endonucleases"/>
    <property type="match status" value="1"/>
</dbReference>
<feature type="region of interest" description="Disordered" evidence="6">
    <location>
        <begin position="630"/>
        <end position="650"/>
    </location>
</feature>
<dbReference type="GO" id="GO:0004521">
    <property type="term" value="F:RNA endonuclease activity"/>
    <property type="evidence" value="ECO:0007669"/>
    <property type="project" value="TreeGrafter"/>
</dbReference>
<feature type="compositionally biased region" description="Basic and acidic residues" evidence="6">
    <location>
        <begin position="664"/>
        <end position="675"/>
    </location>
</feature>
<dbReference type="InterPro" id="IPR001604">
    <property type="entry name" value="Endo_G_ENPP1-like_dom"/>
</dbReference>
<comment type="similarity">
    <text evidence="1">Belongs to the DNA/RNA non-specific endonuclease family.</text>
</comment>
<dbReference type="OrthoDB" id="5418055at2759"/>
<feature type="active site" description="Proton acceptor" evidence="4">
    <location>
        <position position="401"/>
    </location>
</feature>
<proteinExistence type="inferred from homology"/>
<keyword evidence="5" id="KW-0479">Metal-binding</keyword>
<sequence>MLNMNKLIYLIFIIILKIFSINSTPKLEKLFSDKFKSFSTDSTTFNSFLNPNAEEYTPIFYLELLKQCNIPNEKEFIVNFNPEWIIENISKHFDEIGWPEEEKYLTDNKNYLIKINLLTMKAEWILKIINPNNQLITENIKLDFGHLKNKKMLKIIELLNKYENCVANWNNKTIITLTGPISIITKVTSEEIKLKGNVKSYLVMIKCFYFNNIIKYPPISQFFKLIIIEYENKKYCADIIFTKAEWNIETNFDEINKNNNYCGKYYFQNWEYKNYNINIKELFKNNLEFLEWYLGIELLDLLNTNEFNEINNLLICSDEHLFNNKIKNLPSINKEKNIKKYNKSNIRIYQDFIINFNRKKQIPNWPNERYYWINDPDFSEIFQPKYEDYDCPQRFEINHGHLAPAFLHPFQQGYYLTNSVPQYDKINKGHWRVIEEYISCLAKSVEETFIYTGPLFLPNEKTNLMEFQVLGPKEIFVPTHLFKIVLLKIFENNNWKYWLESYVITNINLDDLFNEKLENLTDPYKNDGSPEIIQNCRRDLYSFEYSKDKIYYINDLLNYYRKPYKFIEENVEFKLLNKINENIKKLKDVEIFDLEIETKNREESEGELNKNKKRKKKIKVEDIKNITKAKKSNKIKNKKKLEKKEDEKEDIKIKKGKQKELINDKIIKENSEKNNEQNNLNDFNKKKNI</sequence>
<protein>
    <recommendedName>
        <fullName evidence="12">DNA/RNA non-specific endonuclease domain-containing protein</fullName>
    </recommendedName>
</protein>
<evidence type="ECO:0000256" key="1">
    <source>
        <dbReference type="ARBA" id="ARBA00010052"/>
    </source>
</evidence>
<dbReference type="InterPro" id="IPR044925">
    <property type="entry name" value="His-Me_finger_sf"/>
</dbReference>
<dbReference type="GO" id="GO:0005743">
    <property type="term" value="C:mitochondrial inner membrane"/>
    <property type="evidence" value="ECO:0007669"/>
    <property type="project" value="TreeGrafter"/>
</dbReference>
<feature type="domain" description="ENPP1-3/EXOG-like endonuclease/phosphodiesterase" evidence="8">
    <location>
        <begin position="349"/>
        <end position="530"/>
    </location>
</feature>
<feature type="domain" description="DNA/RNA non-specific endonuclease/pyrophosphatase/phosphodiesterase" evidence="9">
    <location>
        <begin position="348"/>
        <end position="543"/>
    </location>
</feature>
<dbReference type="GO" id="GO:0000014">
    <property type="term" value="F:single-stranded DNA endodeoxyribonuclease activity"/>
    <property type="evidence" value="ECO:0007669"/>
    <property type="project" value="TreeGrafter"/>
</dbReference>
<evidence type="ECO:0000256" key="5">
    <source>
        <dbReference type="PIRSR" id="PIRSR640255-2"/>
    </source>
</evidence>
<dbReference type="SMART" id="SM00892">
    <property type="entry name" value="Endonuclease_NS"/>
    <property type="match status" value="1"/>
</dbReference>
<evidence type="ECO:0000313" key="10">
    <source>
        <dbReference type="EMBL" id="KAF7629190.1"/>
    </source>
</evidence>
<evidence type="ECO:0000256" key="4">
    <source>
        <dbReference type="PIRSR" id="PIRSR640255-1"/>
    </source>
</evidence>
<dbReference type="InterPro" id="IPR044929">
    <property type="entry name" value="DNA/RNA_non-sp_Endonuclease_sf"/>
</dbReference>
<evidence type="ECO:0008006" key="12">
    <source>
        <dbReference type="Google" id="ProtNLM"/>
    </source>
</evidence>
<dbReference type="GO" id="GO:0005634">
    <property type="term" value="C:nucleus"/>
    <property type="evidence" value="ECO:0007669"/>
    <property type="project" value="TreeGrafter"/>
</dbReference>
<feature type="compositionally biased region" description="Basic residues" evidence="6">
    <location>
        <begin position="630"/>
        <end position="641"/>
    </location>
</feature>
<keyword evidence="11" id="KW-1185">Reference proteome</keyword>
<dbReference type="GO" id="GO:0046872">
    <property type="term" value="F:metal ion binding"/>
    <property type="evidence" value="ECO:0007669"/>
    <property type="project" value="UniProtKB-KW"/>
</dbReference>
<dbReference type="Pfam" id="PF01223">
    <property type="entry name" value="Endonuclease_NS"/>
    <property type="match status" value="1"/>
</dbReference>
<dbReference type="EMBL" id="JABEBT010000147">
    <property type="protein sequence ID" value="KAF7629190.1"/>
    <property type="molecule type" value="Genomic_DNA"/>
</dbReference>
<dbReference type="InterPro" id="IPR020821">
    <property type="entry name" value="ENPP1-3/EXOG-like_nuc-like"/>
</dbReference>
<evidence type="ECO:0000259" key="8">
    <source>
        <dbReference type="SMART" id="SM00477"/>
    </source>
</evidence>
<dbReference type="SMART" id="SM00477">
    <property type="entry name" value="NUC"/>
    <property type="match status" value="1"/>
</dbReference>
<name>A0A8S9ZDE0_9BILA</name>
<organism evidence="10 11">
    <name type="scientific">Meloidogyne graminicola</name>
    <dbReference type="NCBI Taxonomy" id="189291"/>
    <lineage>
        <taxon>Eukaryota</taxon>
        <taxon>Metazoa</taxon>
        <taxon>Ecdysozoa</taxon>
        <taxon>Nematoda</taxon>
        <taxon>Chromadorea</taxon>
        <taxon>Rhabditida</taxon>
        <taxon>Tylenchina</taxon>
        <taxon>Tylenchomorpha</taxon>
        <taxon>Tylenchoidea</taxon>
        <taxon>Meloidogynidae</taxon>
        <taxon>Meloidogyninae</taxon>
        <taxon>Meloidogyne</taxon>
    </lineage>
</organism>
<dbReference type="PANTHER" id="PTHR13966:SF5">
    <property type="entry name" value="ENDONUCLEASE G, MITOCHONDRIAL"/>
    <property type="match status" value="1"/>
</dbReference>
<evidence type="ECO:0000256" key="7">
    <source>
        <dbReference type="SAM" id="SignalP"/>
    </source>
</evidence>
<reference evidence="10" key="1">
    <citation type="journal article" date="2020" name="Ecol. Evol.">
        <title>Genome structure and content of the rice root-knot nematode (Meloidogyne graminicola).</title>
        <authorList>
            <person name="Phan N.T."/>
            <person name="Danchin E.G.J."/>
            <person name="Klopp C."/>
            <person name="Perfus-Barbeoch L."/>
            <person name="Kozlowski D.K."/>
            <person name="Koutsovoulos G.D."/>
            <person name="Lopez-Roques C."/>
            <person name="Bouchez O."/>
            <person name="Zahm M."/>
            <person name="Besnard G."/>
            <person name="Bellafiore S."/>
        </authorList>
    </citation>
    <scope>NUCLEOTIDE SEQUENCE</scope>
    <source>
        <strain evidence="10">VN-18</strain>
    </source>
</reference>
<dbReference type="Proteomes" id="UP000605970">
    <property type="component" value="Unassembled WGS sequence"/>
</dbReference>
<gene>
    <name evidence="10" type="ORF">Mgra_00009300</name>
</gene>
<feature type="signal peptide" evidence="7">
    <location>
        <begin position="1"/>
        <end position="23"/>
    </location>
</feature>
<dbReference type="PANTHER" id="PTHR13966">
    <property type="entry name" value="ENDONUCLEASE RELATED"/>
    <property type="match status" value="1"/>
</dbReference>
<evidence type="ECO:0000256" key="3">
    <source>
        <dbReference type="ARBA" id="ARBA00022759"/>
    </source>
</evidence>
<dbReference type="GO" id="GO:0006309">
    <property type="term" value="P:apoptotic DNA fragmentation"/>
    <property type="evidence" value="ECO:0007669"/>
    <property type="project" value="TreeGrafter"/>
</dbReference>
<keyword evidence="7" id="KW-0732">Signal</keyword>
<feature type="chain" id="PRO_5035876646" description="DNA/RNA non-specific endonuclease domain-containing protein" evidence="7">
    <location>
        <begin position="24"/>
        <end position="689"/>
    </location>
</feature>
<evidence type="ECO:0000256" key="2">
    <source>
        <dbReference type="ARBA" id="ARBA00022722"/>
    </source>
</evidence>
<keyword evidence="2" id="KW-0540">Nuclease</keyword>
<evidence type="ECO:0000259" key="9">
    <source>
        <dbReference type="SMART" id="SM00892"/>
    </source>
</evidence>
<accession>A0A8S9ZDE0</accession>
<dbReference type="AlphaFoldDB" id="A0A8S9ZDE0"/>
<evidence type="ECO:0000256" key="6">
    <source>
        <dbReference type="SAM" id="MobiDB-lite"/>
    </source>
</evidence>
<comment type="caution">
    <text evidence="10">The sequence shown here is derived from an EMBL/GenBank/DDBJ whole genome shotgun (WGS) entry which is preliminary data.</text>
</comment>
<dbReference type="InterPro" id="IPR040255">
    <property type="entry name" value="Non-specific_endonuclease"/>
</dbReference>